<organism evidence="1 2">
    <name type="scientific">[Eubacterium] siraeum</name>
    <dbReference type="NCBI Taxonomy" id="39492"/>
    <lineage>
        <taxon>Bacteria</taxon>
        <taxon>Bacillati</taxon>
        <taxon>Bacillota</taxon>
        <taxon>Clostridia</taxon>
        <taxon>Eubacteriales</taxon>
        <taxon>Oscillospiraceae</taxon>
        <taxon>Oscillospiraceae incertae sedis</taxon>
    </lineage>
</organism>
<accession>A0AAW6D2V5</accession>
<comment type="caution">
    <text evidence="1">The sequence shown here is derived from an EMBL/GenBank/DDBJ whole genome shotgun (WGS) entry which is preliminary data.</text>
</comment>
<evidence type="ECO:0000313" key="1">
    <source>
        <dbReference type="EMBL" id="MDB8004959.1"/>
    </source>
</evidence>
<dbReference type="EMBL" id="JAQLXW010000041">
    <property type="protein sequence ID" value="MDB8004959.1"/>
    <property type="molecule type" value="Genomic_DNA"/>
</dbReference>
<dbReference type="Proteomes" id="UP001210809">
    <property type="component" value="Unassembled WGS sequence"/>
</dbReference>
<name>A0AAW6D2V5_9FIRM</name>
<reference evidence="1" key="1">
    <citation type="submission" date="2023-01" db="EMBL/GenBank/DDBJ databases">
        <title>Human gut microbiome strain richness.</title>
        <authorList>
            <person name="Chen-Liaw A."/>
        </authorList>
    </citation>
    <scope>NUCLEOTIDE SEQUENCE</scope>
    <source>
        <strain evidence="1">1001283st1_G1_1001283B150217_161031</strain>
    </source>
</reference>
<proteinExistence type="predicted"/>
<sequence>MFLFPLLMVEKKHQTMLSKIRKELEMNQKITTVNNLSYFIKEELKYYEYITHIIIDLEFIEEKGDEFLTSLKALVMATDVPIIIYAEGVYPGDMLLSEIARQGLANIIGETPKTLKQISRNKMQKDLREALIKSTADRRIGLREERQRRFDVTYIPVQKGNNNAIPNYNNCDLHLSIGLFGAMRRVGTTTYAIQLAEYFTARGAKVAFFSKNELTDGDLNILQETYKEETVSKGTYFTYRNIDFYFFGRVPENWGIYNVVINDYGTDTEQIDNWLSCHYRYIVSGFNETDIIQLMSLLETDKNDTKRLIGRDYRIAFNFGDPSMCGEQYRYLCSNLATSARITMNGFLPYKFNLPQWFLQTCDTEFENYRMYISNIKR</sequence>
<evidence type="ECO:0000313" key="2">
    <source>
        <dbReference type="Proteomes" id="UP001210809"/>
    </source>
</evidence>
<evidence type="ECO:0008006" key="3">
    <source>
        <dbReference type="Google" id="ProtNLM"/>
    </source>
</evidence>
<dbReference type="AlphaFoldDB" id="A0AAW6D2V5"/>
<gene>
    <name evidence="1" type="ORF">PNE09_12970</name>
</gene>
<protein>
    <recommendedName>
        <fullName evidence="3">Septum formation inhibitor-activating ATPase</fullName>
    </recommendedName>
</protein>